<dbReference type="Pfam" id="PF11984">
    <property type="entry name" value="DUF3485"/>
    <property type="match status" value="1"/>
</dbReference>
<dbReference type="InterPro" id="IPR013426">
    <property type="entry name" value="EpsH-like"/>
</dbReference>
<keyword evidence="7 8" id="KW-0472">Membrane</keyword>
<evidence type="ECO:0000313" key="11">
    <source>
        <dbReference type="Proteomes" id="UP000219494"/>
    </source>
</evidence>
<dbReference type="GO" id="GO:0005886">
    <property type="term" value="C:plasma membrane"/>
    <property type="evidence" value="ECO:0007669"/>
    <property type="project" value="UniProtKB-SubCell"/>
</dbReference>
<dbReference type="InterPro" id="IPR019127">
    <property type="entry name" value="Exosortase"/>
</dbReference>
<keyword evidence="6 8" id="KW-1133">Transmembrane helix</keyword>
<keyword evidence="5" id="KW-0378">Hydrolase</keyword>
<accession>A0A285R0H6</accession>
<evidence type="ECO:0000256" key="5">
    <source>
        <dbReference type="ARBA" id="ARBA00022801"/>
    </source>
</evidence>
<evidence type="ECO:0000256" key="3">
    <source>
        <dbReference type="ARBA" id="ARBA00022670"/>
    </source>
</evidence>
<feature type="transmembrane region" description="Helical" evidence="8">
    <location>
        <begin position="194"/>
        <end position="213"/>
    </location>
</feature>
<keyword evidence="4 8" id="KW-0812">Transmembrane</keyword>
<evidence type="ECO:0000256" key="6">
    <source>
        <dbReference type="ARBA" id="ARBA00022989"/>
    </source>
</evidence>
<dbReference type="OrthoDB" id="9797363at2"/>
<evidence type="ECO:0000259" key="9">
    <source>
        <dbReference type="Pfam" id="PF11984"/>
    </source>
</evidence>
<dbReference type="InterPro" id="IPR014263">
    <property type="entry name" value="Methanolan_biosynth_EpsI"/>
</dbReference>
<dbReference type="NCBIfam" id="TIGR03109">
    <property type="entry name" value="exosort_XrtA"/>
    <property type="match status" value="1"/>
</dbReference>
<feature type="transmembrane region" description="Helical" evidence="8">
    <location>
        <begin position="260"/>
        <end position="281"/>
    </location>
</feature>
<evidence type="ECO:0000256" key="1">
    <source>
        <dbReference type="ARBA" id="ARBA00004651"/>
    </source>
</evidence>
<dbReference type="Proteomes" id="UP000219494">
    <property type="component" value="Unassembled WGS sequence"/>
</dbReference>
<dbReference type="RefSeq" id="WP_097064591.1">
    <property type="nucleotide sequence ID" value="NZ_OBMI01000003.1"/>
</dbReference>
<dbReference type="Pfam" id="PF09721">
    <property type="entry name" value="Exosortase_EpsH"/>
    <property type="match status" value="1"/>
</dbReference>
<dbReference type="InterPro" id="IPR017540">
    <property type="entry name" value="Exosortase-1"/>
</dbReference>
<reference evidence="10 11" key="1">
    <citation type="submission" date="2017-07" db="EMBL/GenBank/DDBJ databases">
        <authorList>
            <person name="Sun Z.S."/>
            <person name="Albrecht U."/>
            <person name="Echele G."/>
            <person name="Lee C.C."/>
        </authorList>
    </citation>
    <scope>NUCLEOTIDE SEQUENCE [LARGE SCALE GENOMIC DNA]</scope>
    <source>
        <strain evidence="10 11">CGMCC 1.12672</strain>
    </source>
</reference>
<dbReference type="InterPro" id="IPR026392">
    <property type="entry name" value="Exo/Archaeosortase_dom"/>
</dbReference>
<dbReference type="AlphaFoldDB" id="A0A285R0H6"/>
<name>A0A285R0H6_9SPHN</name>
<feature type="domain" description="Methanolan biosynthesis EpsI" evidence="9">
    <location>
        <begin position="316"/>
        <end position="492"/>
    </location>
</feature>
<protein>
    <submittedName>
        <fullName evidence="10">Exosortase A</fullName>
    </submittedName>
</protein>
<feature type="transmembrane region" description="Helical" evidence="8">
    <location>
        <begin position="80"/>
        <end position="98"/>
    </location>
</feature>
<feature type="transmembrane region" description="Helical" evidence="8">
    <location>
        <begin position="16"/>
        <end position="36"/>
    </location>
</feature>
<keyword evidence="2" id="KW-1003">Cell membrane</keyword>
<proteinExistence type="predicted"/>
<dbReference type="NCBIfam" id="TIGR02602">
    <property type="entry name" value="8TM_EpsH"/>
    <property type="match status" value="1"/>
</dbReference>
<comment type="subcellular location">
    <subcellularLocation>
        <location evidence="1">Cell membrane</location>
        <topology evidence="1">Multi-pass membrane protein</topology>
    </subcellularLocation>
</comment>
<dbReference type="GO" id="GO:0006508">
    <property type="term" value="P:proteolysis"/>
    <property type="evidence" value="ECO:0007669"/>
    <property type="project" value="UniProtKB-KW"/>
</dbReference>
<dbReference type="NCBIfam" id="TIGR04178">
    <property type="entry name" value="exo_archaeo"/>
    <property type="match status" value="1"/>
</dbReference>
<evidence type="ECO:0000256" key="4">
    <source>
        <dbReference type="ARBA" id="ARBA00022692"/>
    </source>
</evidence>
<sequence>MTAVYPAGHFDAARGAGWSTALALLAAAWTALLVLFHRDVADLAFIYWNSTTFGHCLFVPPVIAWLVWQRGAEVRRLVPAGWWPGLGLVAAGAAGWWLGEVAGVAGARHLGLVVMLQGAVAAVLGWQVAHALLFPLAWMVFLVPFGEWLEGPLQSVTVAMIVPLLHVVDVPVAVDGVLLTIPNGYFEVAEACSGAKFVIAMLAYGTLVANVCFVSWRRRALFMAAALIVPVIANGLRAFGTIYAAHLTSVEAATGFDHIVYGWIFFGGVMAAVLAIGWRWFDRDPDAAWIDVAALARPVHGTIDGWTASGGVIGVATIAFAAGVLTVARADALPTQLYLPAVPGWARVETSRTVPWTPYYPTADHQLFGRYGDQAGARVDVAVAVYAGQREGRELIAFGQGVLRENDRWVKVSDEAPLAGGRAERITVPGPVVRTVVTWYRLAGVTTASEQRVKIETLKAKVLGGQQRAVALHLSAEGPRAATAIAAFLAAAGGPERIAARVADAR</sequence>
<keyword evidence="11" id="KW-1185">Reference proteome</keyword>
<dbReference type="EMBL" id="OBMI01000003">
    <property type="protein sequence ID" value="SOB87610.1"/>
    <property type="molecule type" value="Genomic_DNA"/>
</dbReference>
<feature type="transmembrane region" description="Helical" evidence="8">
    <location>
        <begin position="110"/>
        <end position="126"/>
    </location>
</feature>
<evidence type="ECO:0000256" key="8">
    <source>
        <dbReference type="SAM" id="Phobius"/>
    </source>
</evidence>
<keyword evidence="3" id="KW-0645">Protease</keyword>
<gene>
    <name evidence="10" type="ORF">SAMN06297144_2745</name>
</gene>
<evidence type="ECO:0000256" key="2">
    <source>
        <dbReference type="ARBA" id="ARBA00022475"/>
    </source>
</evidence>
<dbReference type="NCBIfam" id="TIGR02914">
    <property type="entry name" value="EpsI_fam"/>
    <property type="match status" value="1"/>
</dbReference>
<evidence type="ECO:0000313" key="10">
    <source>
        <dbReference type="EMBL" id="SOB87610.1"/>
    </source>
</evidence>
<dbReference type="GO" id="GO:0008233">
    <property type="term" value="F:peptidase activity"/>
    <property type="evidence" value="ECO:0007669"/>
    <property type="project" value="UniProtKB-KW"/>
</dbReference>
<organism evidence="10 11">
    <name type="scientific">Sphingomonas guangdongensis</name>
    <dbReference type="NCBI Taxonomy" id="1141890"/>
    <lineage>
        <taxon>Bacteria</taxon>
        <taxon>Pseudomonadati</taxon>
        <taxon>Pseudomonadota</taxon>
        <taxon>Alphaproteobacteria</taxon>
        <taxon>Sphingomonadales</taxon>
        <taxon>Sphingomonadaceae</taxon>
        <taxon>Sphingomonas</taxon>
    </lineage>
</organism>
<feature type="transmembrane region" description="Helical" evidence="8">
    <location>
        <begin position="43"/>
        <end position="68"/>
    </location>
</feature>
<feature type="transmembrane region" description="Helical" evidence="8">
    <location>
        <begin position="220"/>
        <end position="240"/>
    </location>
</feature>
<evidence type="ECO:0000256" key="7">
    <source>
        <dbReference type="ARBA" id="ARBA00023136"/>
    </source>
</evidence>